<evidence type="ECO:0000313" key="8">
    <source>
        <dbReference type="Proteomes" id="UP001367316"/>
    </source>
</evidence>
<protein>
    <submittedName>
        <fullName evidence="7">SNF2 family N-terminal domain-containing protein</fullName>
    </submittedName>
</protein>
<gene>
    <name evidence="7" type="ORF">JOL62DRAFT_361154</name>
</gene>
<feature type="region of interest" description="Disordered" evidence="4">
    <location>
        <begin position="1"/>
        <end position="191"/>
    </location>
</feature>
<dbReference type="InterPro" id="IPR038718">
    <property type="entry name" value="SNF2-like_sf"/>
</dbReference>
<feature type="domain" description="Helicase ATP-binding" evidence="5">
    <location>
        <begin position="550"/>
        <end position="743"/>
    </location>
</feature>
<dbReference type="Pfam" id="PF00271">
    <property type="entry name" value="Helicase_C"/>
    <property type="match status" value="1"/>
</dbReference>
<feature type="compositionally biased region" description="Polar residues" evidence="4">
    <location>
        <begin position="154"/>
        <end position="171"/>
    </location>
</feature>
<feature type="compositionally biased region" description="Acidic residues" evidence="4">
    <location>
        <begin position="265"/>
        <end position="274"/>
    </location>
</feature>
<dbReference type="Pfam" id="PF00176">
    <property type="entry name" value="SNF2-rel_dom"/>
    <property type="match status" value="1"/>
</dbReference>
<comment type="caution">
    <text evidence="7">The sequence shown here is derived from an EMBL/GenBank/DDBJ whole genome shotgun (WGS) entry which is preliminary data.</text>
</comment>
<feature type="compositionally biased region" description="Basic and acidic residues" evidence="4">
    <location>
        <begin position="204"/>
        <end position="228"/>
    </location>
</feature>
<dbReference type="SMART" id="SM00487">
    <property type="entry name" value="DEXDc"/>
    <property type="match status" value="1"/>
</dbReference>
<feature type="compositionally biased region" description="Basic and acidic residues" evidence="4">
    <location>
        <begin position="247"/>
        <end position="256"/>
    </location>
</feature>
<keyword evidence="3" id="KW-0067">ATP-binding</keyword>
<evidence type="ECO:0000313" key="7">
    <source>
        <dbReference type="EMBL" id="KAK7606293.1"/>
    </source>
</evidence>
<feature type="domain" description="Helicase C-terminal" evidence="6">
    <location>
        <begin position="1037"/>
        <end position="1204"/>
    </location>
</feature>
<dbReference type="PROSITE" id="PS51192">
    <property type="entry name" value="HELICASE_ATP_BIND_1"/>
    <property type="match status" value="1"/>
</dbReference>
<evidence type="ECO:0000259" key="5">
    <source>
        <dbReference type="PROSITE" id="PS51192"/>
    </source>
</evidence>
<reference evidence="7 8" key="1">
    <citation type="submission" date="2024-04" db="EMBL/GenBank/DDBJ databases">
        <title>Phyllosticta paracitricarpa is synonymous to the EU quarantine fungus P. citricarpa based on phylogenomic analyses.</title>
        <authorList>
            <consortium name="Lawrence Berkeley National Laboratory"/>
            <person name="Van ingen-buijs V.A."/>
            <person name="Van westerhoven A.C."/>
            <person name="Haridas S."/>
            <person name="Skiadas P."/>
            <person name="Martin F."/>
            <person name="Groenewald J.Z."/>
            <person name="Crous P.W."/>
            <person name="Seidl M.F."/>
        </authorList>
    </citation>
    <scope>NUCLEOTIDE SEQUENCE [LARGE SCALE GENOMIC DNA]</scope>
    <source>
        <strain evidence="7 8">CBS 141358</strain>
    </source>
</reference>
<dbReference type="Gene3D" id="3.40.50.300">
    <property type="entry name" value="P-loop containing nucleotide triphosphate hydrolases"/>
    <property type="match status" value="1"/>
</dbReference>
<feature type="compositionally biased region" description="Pro residues" evidence="4">
    <location>
        <begin position="19"/>
        <end position="32"/>
    </location>
</feature>
<dbReference type="InterPro" id="IPR014001">
    <property type="entry name" value="Helicase_ATP-bd"/>
</dbReference>
<dbReference type="PANTHER" id="PTHR45626:SF52">
    <property type="entry name" value="SINGLE-STRANDED DNA-DEPENDENT ATPASE (EUROFUNG)"/>
    <property type="match status" value="1"/>
</dbReference>
<name>A0ABR1MTN1_9PEZI</name>
<evidence type="ECO:0000256" key="1">
    <source>
        <dbReference type="ARBA" id="ARBA00022741"/>
    </source>
</evidence>
<sequence>MAKQLAPADQADVALTSSSPPPDNDFPSPPHSPLTSLSSARTTPLPEQLSSKDPQLTKGEVQPPATEPTAQSDPNAKPESEASPPLNPEASEEQDPGMSGFDPRALLNPKGKGAVKRQRTASPSADNKRPRAEQAKFDPRVLLNPKAATGAQLVDQTNAPKPGTSTQTNAPNPEPHVPSHTNASKPGQDVVDLGMGSMIERMHGIQRREDQPKPKSTAKPELDQEHKQAQKNQFNGAGGGTVLSEYVTEKRKEGVRDTGPVVDLTGDENEDDDIVVTGAGPALAENRRLFGIHDEANKTVCLGKLEAAFANYTIVPTPSRGFAGSSTSWPPMKVRLQRRSGQHNFVFVVIDPSDRAFGQLDIKPAMALAPLIDAPNINLKLDSRIDARRKKDGEVAGGAASSRLPLNITLFAPRKSAKQIGAHLSQHQVWLRDPTARYPTSYPYENPQAIVVPKNRTLPSSSSSSMYTMTRTQDEIRSDVLNMFDSLAKTDEIPEMEPDEETIITPLLPHQKQALEFMTKRESVDNDIGLWKLGSNNAKWYNIITGQETNQKPGPVQGGILADMMGLGKTLEVLSLIAATQNQARAFGTMAPPQVAIDSNANGGSRPPVLIRCNSRATLLVCPLSTVANWQEQIIAHTKNKKLKWCVHHGPNRESVAKVLANHDIVITTYQLVSSEFNHSRPLSQINWFRIVLDEAHQIRSQSTRQSLACCALNGQRRWAVTGTPVQNRLDDLGALIKFLRVKPFDEKNGFTQYILTPFKNADTEILPKLRVLVDSITLRRQKDKINLPPRHDLIVRLDFSSDERQLFDLFAKDTFRKMQAMTAGRDALAKNDMGHVLKAISRLRLICAHGAELLSDEDMKIAEGMTYSGAIEIDDDDDDEDSSRKPALNAKQAYSMLNLMKESEVDICARCDKQLGGAPASAENSDDEADTGRRDDVIGYMTPCFHLLCSSSDCLNHYTSRLNAPSASPDPNNQKSSSIWVDYADCPFCGAWVRKSLFCLLQEELDREEAAKARLAANMSSSMAKRMARYGGPHTKVKALIEELQKNQLWSEEHPDEPPIKSVVFSGWTAYLDLISIALQNHNVKHTRLDGTMSRQKRTAALDAFKNDPSVEVILISIMAGGLGLNLTTGSKAYVMEPQYNPAAEAQAVDRVHRLGQTREVTVMRFIMKDSFEERMLELQKKKKDLADLSMNRNVKLDKHEAAKRKLEDLRSLFR</sequence>
<dbReference type="PANTHER" id="PTHR45626">
    <property type="entry name" value="TRANSCRIPTION TERMINATION FACTOR 2-RELATED"/>
    <property type="match status" value="1"/>
</dbReference>
<dbReference type="PROSITE" id="PS51194">
    <property type="entry name" value="HELICASE_CTER"/>
    <property type="match status" value="1"/>
</dbReference>
<dbReference type="EMBL" id="JBBPBF010000051">
    <property type="protein sequence ID" value="KAK7606293.1"/>
    <property type="molecule type" value="Genomic_DNA"/>
</dbReference>
<keyword evidence="2" id="KW-0378">Hydrolase</keyword>
<dbReference type="InterPro" id="IPR049730">
    <property type="entry name" value="SNF2/RAD54-like_C"/>
</dbReference>
<dbReference type="InterPro" id="IPR000330">
    <property type="entry name" value="SNF2_N"/>
</dbReference>
<dbReference type="Proteomes" id="UP001367316">
    <property type="component" value="Unassembled WGS sequence"/>
</dbReference>
<organism evidence="7 8">
    <name type="scientific">Phyllosticta paracitricarpa</name>
    <dbReference type="NCBI Taxonomy" id="2016321"/>
    <lineage>
        <taxon>Eukaryota</taxon>
        <taxon>Fungi</taxon>
        <taxon>Dikarya</taxon>
        <taxon>Ascomycota</taxon>
        <taxon>Pezizomycotina</taxon>
        <taxon>Dothideomycetes</taxon>
        <taxon>Dothideomycetes incertae sedis</taxon>
        <taxon>Botryosphaeriales</taxon>
        <taxon>Phyllostictaceae</taxon>
        <taxon>Phyllosticta</taxon>
    </lineage>
</organism>
<dbReference type="InterPro" id="IPR001650">
    <property type="entry name" value="Helicase_C-like"/>
</dbReference>
<dbReference type="CDD" id="cd18008">
    <property type="entry name" value="DEXDc_SHPRH-like"/>
    <property type="match status" value="1"/>
</dbReference>
<dbReference type="CDD" id="cd18793">
    <property type="entry name" value="SF2_C_SNF"/>
    <property type="match status" value="1"/>
</dbReference>
<dbReference type="SMART" id="SM00490">
    <property type="entry name" value="HELICc"/>
    <property type="match status" value="1"/>
</dbReference>
<accession>A0ABR1MTN1</accession>
<evidence type="ECO:0000256" key="2">
    <source>
        <dbReference type="ARBA" id="ARBA00022801"/>
    </source>
</evidence>
<proteinExistence type="predicted"/>
<dbReference type="InterPro" id="IPR027417">
    <property type="entry name" value="P-loop_NTPase"/>
</dbReference>
<keyword evidence="1" id="KW-0547">Nucleotide-binding</keyword>
<evidence type="ECO:0000256" key="3">
    <source>
        <dbReference type="ARBA" id="ARBA00022840"/>
    </source>
</evidence>
<feature type="compositionally biased region" description="Basic and acidic residues" evidence="4">
    <location>
        <begin position="126"/>
        <end position="139"/>
    </location>
</feature>
<evidence type="ECO:0000259" key="6">
    <source>
        <dbReference type="PROSITE" id="PS51194"/>
    </source>
</evidence>
<feature type="region of interest" description="Disordered" evidence="4">
    <location>
        <begin position="204"/>
        <end position="274"/>
    </location>
</feature>
<dbReference type="InterPro" id="IPR050628">
    <property type="entry name" value="SNF2_RAD54_helicase_TF"/>
</dbReference>
<keyword evidence="8" id="KW-1185">Reference proteome</keyword>
<dbReference type="Gene3D" id="3.40.50.10810">
    <property type="entry name" value="Tandem AAA-ATPase domain"/>
    <property type="match status" value="1"/>
</dbReference>
<dbReference type="SUPFAM" id="SSF52540">
    <property type="entry name" value="P-loop containing nucleoside triphosphate hydrolases"/>
    <property type="match status" value="2"/>
</dbReference>
<evidence type="ECO:0000256" key="4">
    <source>
        <dbReference type="SAM" id="MobiDB-lite"/>
    </source>
</evidence>